<dbReference type="GO" id="GO:0102559">
    <property type="term" value="F:peptide chain release factor N(5)-glutamine methyltransferase activity"/>
    <property type="evidence" value="ECO:0007669"/>
    <property type="project" value="UniProtKB-EC"/>
</dbReference>
<dbReference type="PANTHER" id="PTHR18895:SF74">
    <property type="entry name" value="MTRF1L RELEASE FACTOR GLUTAMINE METHYLTRANSFERASE"/>
    <property type="match status" value="1"/>
</dbReference>
<dbReference type="GO" id="GO:0003676">
    <property type="term" value="F:nucleic acid binding"/>
    <property type="evidence" value="ECO:0007669"/>
    <property type="project" value="InterPro"/>
</dbReference>
<evidence type="ECO:0000313" key="8">
    <source>
        <dbReference type="EMBL" id="CUS31549.1"/>
    </source>
</evidence>
<dbReference type="OrthoDB" id="9800643at2"/>
<evidence type="ECO:0000256" key="4">
    <source>
        <dbReference type="ARBA" id="ARBA00048391"/>
    </source>
</evidence>
<dbReference type="NCBIfam" id="TIGR03534">
    <property type="entry name" value="RF_mod_PrmC"/>
    <property type="match status" value="1"/>
</dbReference>
<evidence type="ECO:0000256" key="1">
    <source>
        <dbReference type="ARBA" id="ARBA00022603"/>
    </source>
</evidence>
<protein>
    <recommendedName>
        <fullName evidence="5">Release factor glutamine methyltransferase</fullName>
        <shortName evidence="5">RF MTase</shortName>
        <ecNumber evidence="5">2.1.1.297</ecNumber>
    </recommendedName>
    <alternativeName>
        <fullName evidence="5">N5-glutamine methyltransferase PrmC</fullName>
    </alternativeName>
    <alternativeName>
        <fullName evidence="5">Protein-(glutamine-N5) MTase PrmC</fullName>
    </alternativeName>
    <alternativeName>
        <fullName evidence="5">Protein-glutamine N-methyltransferase PrmC</fullName>
    </alternativeName>
</protein>
<dbReference type="EC" id="2.1.1.297" evidence="5"/>
<feature type="domain" description="Release factor glutamine methyltransferase N-terminal" evidence="7">
    <location>
        <begin position="10"/>
        <end position="79"/>
    </location>
</feature>
<dbReference type="InterPro" id="IPR040758">
    <property type="entry name" value="PrmC_N"/>
</dbReference>
<dbReference type="RefSeq" id="WP_090742362.1">
    <property type="nucleotide sequence ID" value="NZ_CZQA01000001.1"/>
</dbReference>
<accession>A0A0S4L493</accession>
<dbReference type="CDD" id="cd02440">
    <property type="entry name" value="AdoMet_MTases"/>
    <property type="match status" value="1"/>
</dbReference>
<comment type="catalytic activity">
    <reaction evidence="4 5">
        <text>L-glutaminyl-[peptide chain release factor] + S-adenosyl-L-methionine = N(5)-methyl-L-glutaminyl-[peptide chain release factor] + S-adenosyl-L-homocysteine + H(+)</text>
        <dbReference type="Rhea" id="RHEA:42896"/>
        <dbReference type="Rhea" id="RHEA-COMP:10271"/>
        <dbReference type="Rhea" id="RHEA-COMP:10272"/>
        <dbReference type="ChEBI" id="CHEBI:15378"/>
        <dbReference type="ChEBI" id="CHEBI:30011"/>
        <dbReference type="ChEBI" id="CHEBI:57856"/>
        <dbReference type="ChEBI" id="CHEBI:59789"/>
        <dbReference type="ChEBI" id="CHEBI:61891"/>
        <dbReference type="EC" id="2.1.1.297"/>
    </reaction>
</comment>
<comment type="caution">
    <text evidence="5">Lacks conserved residue(s) required for the propagation of feature annotation.</text>
</comment>
<feature type="domain" description="Methyltransferase small" evidence="6">
    <location>
        <begin position="101"/>
        <end position="201"/>
    </location>
</feature>
<sequence length="297" mass="32120">MSDSQAVGKLLVNAQQILEGAGIANAAQEARWLLAYALEMKYHELASRTERSVTTEQLARVMSVVRRRESREPLQYILGSQEFCGLDFSVTPAVLIPRPETELLIQETVREGRFAEGAVLVDVGTGSGCVAVTLATILDGMRIFALDCSHDAVKLAKGNADRHGVGDKIIWLEGDLLSPLKGCVGVGPVDAILSNPPYIAEADWAGLQPEVRDYEPRGALLAGPQGIEFHERLIHDSKEFLAPGGLLVMELGQNQAPLVRRAVEEAKGYTGLQTVEDEAGIERVFIARRACEGPSHG</sequence>
<keyword evidence="1 5" id="KW-0489">Methyltransferase</keyword>
<gene>
    <name evidence="5 8" type="primary">prmC</name>
    <name evidence="8" type="ORF">COMA1_10155</name>
</gene>
<evidence type="ECO:0000259" key="7">
    <source>
        <dbReference type="Pfam" id="PF17827"/>
    </source>
</evidence>
<feature type="binding site" evidence="5">
    <location>
        <position position="147"/>
    </location>
    <ligand>
        <name>S-adenosyl-L-methionine</name>
        <dbReference type="ChEBI" id="CHEBI:59789"/>
    </ligand>
</feature>
<dbReference type="Pfam" id="PF17827">
    <property type="entry name" value="PrmC_N"/>
    <property type="match status" value="1"/>
</dbReference>
<comment type="similarity">
    <text evidence="5">Belongs to the protein N5-glutamine methyltransferase family. PrmC subfamily.</text>
</comment>
<dbReference type="HAMAP" id="MF_02126">
    <property type="entry name" value="RF_methyltr_PrmC"/>
    <property type="match status" value="1"/>
</dbReference>
<dbReference type="Pfam" id="PF05175">
    <property type="entry name" value="MTS"/>
    <property type="match status" value="1"/>
</dbReference>
<dbReference type="InterPro" id="IPR029063">
    <property type="entry name" value="SAM-dependent_MTases_sf"/>
</dbReference>
<keyword evidence="3 5" id="KW-0949">S-adenosyl-L-methionine</keyword>
<feature type="binding site" evidence="5">
    <location>
        <position position="195"/>
    </location>
    <ligand>
        <name>S-adenosyl-L-methionine</name>
        <dbReference type="ChEBI" id="CHEBI:59789"/>
    </ligand>
</feature>
<dbReference type="SUPFAM" id="SSF53335">
    <property type="entry name" value="S-adenosyl-L-methionine-dependent methyltransferases"/>
    <property type="match status" value="1"/>
</dbReference>
<comment type="function">
    <text evidence="5">Methylates the class 1 translation termination release factors RF1/PrfA and RF2/PrfB on the glutamine residue of the universally conserved GGQ motif.</text>
</comment>
<evidence type="ECO:0000259" key="6">
    <source>
        <dbReference type="Pfam" id="PF05175"/>
    </source>
</evidence>
<evidence type="ECO:0000256" key="3">
    <source>
        <dbReference type="ARBA" id="ARBA00022691"/>
    </source>
</evidence>
<dbReference type="AlphaFoldDB" id="A0A0S4L493"/>
<dbReference type="InterPro" id="IPR004556">
    <property type="entry name" value="HemK-like"/>
</dbReference>
<evidence type="ECO:0000256" key="5">
    <source>
        <dbReference type="HAMAP-Rule" id="MF_02126"/>
    </source>
</evidence>
<reference evidence="8 9" key="1">
    <citation type="submission" date="2015-10" db="EMBL/GenBank/DDBJ databases">
        <authorList>
            <person name="Gilbert D.G."/>
        </authorList>
    </citation>
    <scope>NUCLEOTIDE SEQUENCE [LARGE SCALE GENOMIC DNA]</scope>
    <source>
        <strain evidence="8">COMA1</strain>
    </source>
</reference>
<dbReference type="STRING" id="1742972.COMA1_10155"/>
<dbReference type="InterPro" id="IPR050320">
    <property type="entry name" value="N5-glutamine_MTase"/>
</dbReference>
<keyword evidence="9" id="KW-1185">Reference proteome</keyword>
<dbReference type="Gene3D" id="3.40.50.150">
    <property type="entry name" value="Vaccinia Virus protein VP39"/>
    <property type="match status" value="1"/>
</dbReference>
<keyword evidence="2 5" id="KW-0808">Transferase</keyword>
<evidence type="ECO:0000313" key="9">
    <source>
        <dbReference type="Proteomes" id="UP000199032"/>
    </source>
</evidence>
<dbReference type="GO" id="GO:0032259">
    <property type="term" value="P:methylation"/>
    <property type="evidence" value="ECO:0007669"/>
    <property type="project" value="UniProtKB-KW"/>
</dbReference>
<dbReference type="NCBIfam" id="TIGR00536">
    <property type="entry name" value="hemK_fam"/>
    <property type="match status" value="1"/>
</dbReference>
<dbReference type="PANTHER" id="PTHR18895">
    <property type="entry name" value="HEMK METHYLTRANSFERASE"/>
    <property type="match status" value="1"/>
</dbReference>
<feature type="binding site" evidence="5">
    <location>
        <begin position="124"/>
        <end position="128"/>
    </location>
    <ligand>
        <name>S-adenosyl-L-methionine</name>
        <dbReference type="ChEBI" id="CHEBI:59789"/>
    </ligand>
</feature>
<dbReference type="Gene3D" id="1.10.8.10">
    <property type="entry name" value="DNA helicase RuvA subunit, C-terminal domain"/>
    <property type="match status" value="1"/>
</dbReference>
<dbReference type="InterPro" id="IPR002052">
    <property type="entry name" value="DNA_methylase_N6_adenine_CS"/>
</dbReference>
<proteinExistence type="inferred from homology"/>
<evidence type="ECO:0000256" key="2">
    <source>
        <dbReference type="ARBA" id="ARBA00022679"/>
    </source>
</evidence>
<dbReference type="EMBL" id="CZQA01000001">
    <property type="protein sequence ID" value="CUS31549.1"/>
    <property type="molecule type" value="Genomic_DNA"/>
</dbReference>
<name>A0A0S4L493_9BACT</name>
<dbReference type="Proteomes" id="UP000199032">
    <property type="component" value="Unassembled WGS sequence"/>
</dbReference>
<dbReference type="InterPro" id="IPR007848">
    <property type="entry name" value="Small_mtfrase_dom"/>
</dbReference>
<organism evidence="8 9">
    <name type="scientific">Candidatus Nitrospira nitrosa</name>
    <dbReference type="NCBI Taxonomy" id="1742972"/>
    <lineage>
        <taxon>Bacteria</taxon>
        <taxon>Pseudomonadati</taxon>
        <taxon>Nitrospirota</taxon>
        <taxon>Nitrospiria</taxon>
        <taxon>Nitrospirales</taxon>
        <taxon>Nitrospiraceae</taxon>
        <taxon>Nitrospira</taxon>
    </lineage>
</organism>
<dbReference type="InterPro" id="IPR019874">
    <property type="entry name" value="RF_methyltr_PrmC"/>
</dbReference>
<dbReference type="PROSITE" id="PS00092">
    <property type="entry name" value="N6_MTASE"/>
    <property type="match status" value="1"/>
</dbReference>
<feature type="binding site" evidence="5">
    <location>
        <begin position="195"/>
        <end position="198"/>
    </location>
    <ligand>
        <name>substrate</name>
    </ligand>
</feature>